<evidence type="ECO:0000313" key="3">
    <source>
        <dbReference type="Proteomes" id="UP001596004"/>
    </source>
</evidence>
<evidence type="ECO:0000313" key="2">
    <source>
        <dbReference type="EMBL" id="MFC4531074.1"/>
    </source>
</evidence>
<proteinExistence type="predicted"/>
<evidence type="ECO:0000259" key="1">
    <source>
        <dbReference type="SMART" id="SM00065"/>
    </source>
</evidence>
<dbReference type="Pfam" id="PF13185">
    <property type="entry name" value="GAF_2"/>
    <property type="match status" value="1"/>
</dbReference>
<gene>
    <name evidence="2" type="ORF">ACFO60_09900</name>
</gene>
<name>A0ABV9CDI8_9ACTN</name>
<dbReference type="InterPro" id="IPR003018">
    <property type="entry name" value="GAF"/>
</dbReference>
<comment type="caution">
    <text evidence="2">The sequence shown here is derived from an EMBL/GenBank/DDBJ whole genome shotgun (WGS) entry which is preliminary data.</text>
</comment>
<organism evidence="2 3">
    <name type="scientific">Sphaerisporangium dianthi</name>
    <dbReference type="NCBI Taxonomy" id="1436120"/>
    <lineage>
        <taxon>Bacteria</taxon>
        <taxon>Bacillati</taxon>
        <taxon>Actinomycetota</taxon>
        <taxon>Actinomycetes</taxon>
        <taxon>Streptosporangiales</taxon>
        <taxon>Streptosporangiaceae</taxon>
        <taxon>Sphaerisporangium</taxon>
    </lineage>
</organism>
<dbReference type="RefSeq" id="WP_380839373.1">
    <property type="nucleotide sequence ID" value="NZ_JBHSFP010000005.1"/>
</dbReference>
<dbReference type="EMBL" id="JBHSFP010000005">
    <property type="protein sequence ID" value="MFC4531074.1"/>
    <property type="molecule type" value="Genomic_DNA"/>
</dbReference>
<protein>
    <submittedName>
        <fullName evidence="2">GAF domain-containing protein</fullName>
    </submittedName>
</protein>
<dbReference type="Gene3D" id="3.30.450.40">
    <property type="match status" value="1"/>
</dbReference>
<dbReference type="InterPro" id="IPR029016">
    <property type="entry name" value="GAF-like_dom_sf"/>
</dbReference>
<accession>A0ABV9CDI8</accession>
<dbReference type="SUPFAM" id="SSF55781">
    <property type="entry name" value="GAF domain-like"/>
    <property type="match status" value="1"/>
</dbReference>
<dbReference type="Proteomes" id="UP001596004">
    <property type="component" value="Unassembled WGS sequence"/>
</dbReference>
<feature type="domain" description="GAF" evidence="1">
    <location>
        <begin position="20"/>
        <end position="169"/>
    </location>
</feature>
<reference evidence="3" key="1">
    <citation type="journal article" date="2019" name="Int. J. Syst. Evol. Microbiol.">
        <title>The Global Catalogue of Microorganisms (GCM) 10K type strain sequencing project: providing services to taxonomists for standard genome sequencing and annotation.</title>
        <authorList>
            <consortium name="The Broad Institute Genomics Platform"/>
            <consortium name="The Broad Institute Genome Sequencing Center for Infectious Disease"/>
            <person name="Wu L."/>
            <person name="Ma J."/>
        </authorList>
    </citation>
    <scope>NUCLEOTIDE SEQUENCE [LARGE SCALE GENOMIC DNA]</scope>
    <source>
        <strain evidence="3">CGMCC 4.7132</strain>
    </source>
</reference>
<keyword evidence="3" id="KW-1185">Reference proteome</keyword>
<dbReference type="SMART" id="SM00065">
    <property type="entry name" value="GAF"/>
    <property type="match status" value="1"/>
</dbReference>
<sequence length="217" mass="22760">MPLQNYSLPGSRKERQAPLAERQLLHSVVEIARHVFGAAASSIFLIDEDTGELVFEAVAGEGDAHLPGARFPAGTGIAGWVATSGEPVYVDDLSNSTVFARAAAASTGYVPHTLMAAPLIRDTDCVGVLEVLDPSQASRGELADLDLLALLALQAAIGLEILIRGRRVRDGACPGDEARLLDQIEDHLRTADPLAVTLAGTLLKAADDVLAGRRPGP</sequence>